<dbReference type="RefSeq" id="WP_073006180.1">
    <property type="nucleotide sequence ID" value="NZ_FQZO01000002.1"/>
</dbReference>
<dbReference type="SMART" id="SM00434">
    <property type="entry name" value="TOP4c"/>
    <property type="match status" value="1"/>
</dbReference>
<dbReference type="HAMAP" id="MF_01897">
    <property type="entry name" value="GyrA"/>
    <property type="match status" value="1"/>
</dbReference>
<feature type="short sequence motif" description="GyrA-box" evidence="9">
    <location>
        <begin position="524"/>
        <end position="530"/>
    </location>
</feature>
<dbReference type="GO" id="GO:0006265">
    <property type="term" value="P:DNA topological change"/>
    <property type="evidence" value="ECO:0007669"/>
    <property type="project" value="UniProtKB-UniRule"/>
</dbReference>
<dbReference type="GO" id="GO:0006261">
    <property type="term" value="P:DNA-templated DNA replication"/>
    <property type="evidence" value="ECO:0007669"/>
    <property type="project" value="UniProtKB-UniRule"/>
</dbReference>
<evidence type="ECO:0000256" key="6">
    <source>
        <dbReference type="ARBA" id="ARBA00023029"/>
    </source>
</evidence>
<feature type="region of interest" description="Disordered" evidence="12">
    <location>
        <begin position="840"/>
        <end position="872"/>
    </location>
</feature>
<comment type="function">
    <text evidence="9">A type II topoisomerase that negatively supercoils closed circular double-stranded (ds) DNA in an ATP-dependent manner to modulate DNA topology and maintain chromosomes in an underwound state. Negative supercoiling favors strand separation, and DNA replication, transcription, recombination and repair, all of which involve strand separation. Also able to catalyze the interconversion of other topological isomers of dsDNA rings, including catenanes and knotted rings. Type II topoisomerases break and join 2 DNA strands simultaneously in an ATP-dependent manner.</text>
</comment>
<dbReference type="OrthoDB" id="9806486at2"/>
<keyword evidence="3 9" id="KW-0963">Cytoplasm</keyword>
<dbReference type="NCBIfam" id="NF004043">
    <property type="entry name" value="PRK05560.1"/>
    <property type="match status" value="1"/>
</dbReference>
<dbReference type="GO" id="GO:0009330">
    <property type="term" value="C:DNA topoisomerase type II (double strand cut, ATP-hydrolyzing) complex"/>
    <property type="evidence" value="ECO:0007669"/>
    <property type="project" value="TreeGrafter"/>
</dbReference>
<dbReference type="GO" id="GO:0005737">
    <property type="term" value="C:cytoplasm"/>
    <property type="evidence" value="ECO:0007669"/>
    <property type="project" value="UniProtKB-SubCell"/>
</dbReference>
<dbReference type="STRING" id="1121298.SAMN05444401_2093"/>
<comment type="miscellaneous">
    <text evidence="9">Few gyrases are as efficient as E.coli at forming negative supercoils. Not all organisms have 2 type II topoisomerases; in organisms with a single type II topoisomerase this enzyme also has to decatenate newly replicated chromosomes.</text>
</comment>
<dbReference type="FunFam" id="3.90.199.10:FF:000001">
    <property type="entry name" value="DNA gyrase subunit A"/>
    <property type="match status" value="1"/>
</dbReference>
<dbReference type="Pfam" id="PF03989">
    <property type="entry name" value="DNA_gyraseA_C"/>
    <property type="match status" value="6"/>
</dbReference>
<evidence type="ECO:0000256" key="9">
    <source>
        <dbReference type="HAMAP-Rule" id="MF_01897"/>
    </source>
</evidence>
<dbReference type="Pfam" id="PF00521">
    <property type="entry name" value="DNA_topoisoIV"/>
    <property type="match status" value="1"/>
</dbReference>
<evidence type="ECO:0000256" key="10">
    <source>
        <dbReference type="PROSITE-ProRule" id="PRU01384"/>
    </source>
</evidence>
<dbReference type="FunFam" id="1.10.268.10:FF:000001">
    <property type="entry name" value="DNA gyrase subunit A"/>
    <property type="match status" value="1"/>
</dbReference>
<dbReference type="SUPFAM" id="SSF101904">
    <property type="entry name" value="GyrA/ParC C-terminal domain-like"/>
    <property type="match status" value="1"/>
</dbReference>
<evidence type="ECO:0000256" key="12">
    <source>
        <dbReference type="SAM" id="MobiDB-lite"/>
    </source>
</evidence>
<sequence>MNNNEGKVIPVDIKNEMKKCYIDYAMSVIVGRALPDVRDGLKPVHRRILFSMQELGITPDKGYRKCARIVGDVLGKYHPHGDSSVYDALVRMAQDFSIRYLLVDGHGNFGSVDGDGAAAMRYTEAKLNKIAVEMLRDINKDTVDFVPNFDGEEEEPSVLPSRYPNLLVNGSSGIAVGMATNIPPHNLGEIIDGTIELIDNPEATVLDLMKNIKGPDFPTAGIIMGTSGIREAYETGRGIIKVRAKAEIEEENGRHKIIVNEIPYQVNKAKLIENIADLVKDKKINGISDLRDESDRDGMRIVIELKRDANPNVVLNLLYKHTKMQDSFGVIMIALVDNEPQVLNLKQVLVHYIDFQKQVITRRTLFELNKAEERAHILDGLRIALDNIDEVINILRNSKTTEIAKNTLMERFQLSDKQSQAILDMRLRRLTGLEREKIEEEYNELMKVIERLKEILASEEILLGVIKDELMEIKRKYSDERRTSIEKSLEDIDIEDLIQEQEVVITLTNSGYIKRISADTYSSQRRGGKGIQAMTTKEDDFVDHVIVTSTHSDLLFFTNRGRVYKIRSYEVPDAGRTAKGTNLVNMIPIDQDERIEAVLSIKDIQKKGYLFMGTKLGIVKKTPLKQFANIRKNGLNAITLKEGDELLKVKVTYGDADIIIVTRDGYAIKFNEQDIRPMGRTAAGVRAIRLRKGDIAMSMDIAVEGEDLVVVSQNGFGKRTSLTEYTRQYRGGKGLKTYKVTEKTGKLAAARVCKIDDELMLINNKGVAIRITVEGISQTGRATMGVTLMRSGADEEIVAIAKISNGDEIDQDINIPQIAESEDYDIDVENEDGGIDELLERAEEDDDDILDEEDFEDEDSEEDSEDDDNLEE</sequence>
<feature type="domain" description="Topo IIA-type catalytic" evidence="13">
    <location>
        <begin position="34"/>
        <end position="497"/>
    </location>
</feature>
<evidence type="ECO:0000256" key="7">
    <source>
        <dbReference type="ARBA" id="ARBA00023125"/>
    </source>
</evidence>
<dbReference type="NCBIfam" id="TIGR01063">
    <property type="entry name" value="gyrA"/>
    <property type="match status" value="1"/>
</dbReference>
<keyword evidence="6 9" id="KW-0799">Topoisomerase</keyword>
<accession>A0A1M6FW53</accession>
<keyword evidence="15" id="KW-1185">Reference proteome</keyword>
<dbReference type="InterPro" id="IPR013760">
    <property type="entry name" value="Topo_IIA-like_dom_sf"/>
</dbReference>
<dbReference type="GO" id="GO:0003677">
    <property type="term" value="F:DNA binding"/>
    <property type="evidence" value="ECO:0007669"/>
    <property type="project" value="UniProtKB-UniRule"/>
</dbReference>
<dbReference type="FunFam" id="2.120.10.90:FF:000004">
    <property type="entry name" value="DNA gyrase subunit A"/>
    <property type="match status" value="1"/>
</dbReference>
<dbReference type="AlphaFoldDB" id="A0A1M6FW53"/>
<evidence type="ECO:0000256" key="1">
    <source>
        <dbReference type="ARBA" id="ARBA00000185"/>
    </source>
</evidence>
<organism evidence="14 15">
    <name type="scientific">Clostridium amylolyticum</name>
    <dbReference type="NCBI Taxonomy" id="1121298"/>
    <lineage>
        <taxon>Bacteria</taxon>
        <taxon>Bacillati</taxon>
        <taxon>Bacillota</taxon>
        <taxon>Clostridia</taxon>
        <taxon>Eubacteriales</taxon>
        <taxon>Clostridiaceae</taxon>
        <taxon>Clostridium</taxon>
    </lineage>
</organism>
<dbReference type="InterPro" id="IPR013758">
    <property type="entry name" value="Topo_IIA_A/C_ab"/>
</dbReference>
<evidence type="ECO:0000256" key="3">
    <source>
        <dbReference type="ARBA" id="ARBA00022490"/>
    </source>
</evidence>
<evidence type="ECO:0000256" key="4">
    <source>
        <dbReference type="ARBA" id="ARBA00022741"/>
    </source>
</evidence>
<dbReference type="InterPro" id="IPR050220">
    <property type="entry name" value="Type_II_DNA_Topoisomerases"/>
</dbReference>
<proteinExistence type="inferred from homology"/>
<dbReference type="InterPro" id="IPR002205">
    <property type="entry name" value="Topo_IIA_dom_A"/>
</dbReference>
<comment type="subunit">
    <text evidence="9">Heterotetramer, composed of two GyrA and two GyrB chains. In the heterotetramer, GyrA contains the active site tyrosine that forms a transient covalent intermediate with DNA, while GyrB binds cofactors and catalyzes ATP hydrolysis.</text>
</comment>
<evidence type="ECO:0000259" key="13">
    <source>
        <dbReference type="PROSITE" id="PS52040"/>
    </source>
</evidence>
<dbReference type="Gene3D" id="1.10.268.10">
    <property type="entry name" value="Topoisomerase, domain 3"/>
    <property type="match status" value="1"/>
</dbReference>
<feature type="coiled-coil region" evidence="11">
    <location>
        <begin position="435"/>
        <end position="462"/>
    </location>
</feature>
<dbReference type="PANTHER" id="PTHR43493">
    <property type="entry name" value="DNA GYRASE/TOPOISOMERASE SUBUNIT A"/>
    <property type="match status" value="1"/>
</dbReference>
<dbReference type="Gene3D" id="3.30.1360.40">
    <property type="match status" value="1"/>
</dbReference>
<dbReference type="GO" id="GO:0005694">
    <property type="term" value="C:chromosome"/>
    <property type="evidence" value="ECO:0007669"/>
    <property type="project" value="InterPro"/>
</dbReference>
<keyword evidence="8 9" id="KW-0413">Isomerase</keyword>
<comment type="catalytic activity">
    <reaction evidence="1 9 10">
        <text>ATP-dependent breakage, passage and rejoining of double-stranded DNA.</text>
        <dbReference type="EC" id="5.6.2.2"/>
    </reaction>
</comment>
<dbReference type="InterPro" id="IPR013757">
    <property type="entry name" value="Topo_IIA_A_a_sf"/>
</dbReference>
<dbReference type="Gene3D" id="2.120.10.90">
    <property type="entry name" value="DNA gyrase/topoisomerase IV, subunit A, C-terminal"/>
    <property type="match status" value="1"/>
</dbReference>
<dbReference type="Gene3D" id="3.90.199.10">
    <property type="entry name" value="Topoisomerase II, domain 5"/>
    <property type="match status" value="1"/>
</dbReference>
<dbReference type="EMBL" id="FQZO01000002">
    <property type="protein sequence ID" value="SHJ01840.1"/>
    <property type="molecule type" value="Genomic_DNA"/>
</dbReference>
<keyword evidence="5 9" id="KW-0067">ATP-binding</keyword>
<dbReference type="GO" id="GO:0034335">
    <property type="term" value="F:DNA negative supercoiling activity"/>
    <property type="evidence" value="ECO:0007669"/>
    <property type="project" value="UniProtKB-ARBA"/>
</dbReference>
<name>A0A1M6FW53_9CLOT</name>
<dbReference type="NCBIfam" id="NF004044">
    <property type="entry name" value="PRK05561.1"/>
    <property type="match status" value="1"/>
</dbReference>
<dbReference type="InterPro" id="IPR005743">
    <property type="entry name" value="GyrA"/>
</dbReference>
<dbReference type="SUPFAM" id="SSF56719">
    <property type="entry name" value="Type II DNA topoisomerase"/>
    <property type="match status" value="1"/>
</dbReference>
<comment type="subcellular location">
    <subcellularLocation>
        <location evidence="9">Cytoplasm</location>
    </subcellularLocation>
</comment>
<keyword evidence="7 9" id="KW-0238">DNA-binding</keyword>
<feature type="active site" description="O-(5'-phospho-DNA)-tyrosine intermediate" evidence="9 10">
    <location>
        <position position="122"/>
    </location>
</feature>
<evidence type="ECO:0000313" key="14">
    <source>
        <dbReference type="EMBL" id="SHJ01840.1"/>
    </source>
</evidence>
<dbReference type="GO" id="GO:0005524">
    <property type="term" value="F:ATP binding"/>
    <property type="evidence" value="ECO:0007669"/>
    <property type="project" value="UniProtKB-UniRule"/>
</dbReference>
<dbReference type="CDD" id="cd00187">
    <property type="entry name" value="TOP4c"/>
    <property type="match status" value="1"/>
</dbReference>
<dbReference type="PANTHER" id="PTHR43493:SF5">
    <property type="entry name" value="DNA GYRASE SUBUNIT A, CHLOROPLASTIC_MITOCHONDRIAL"/>
    <property type="match status" value="1"/>
</dbReference>
<evidence type="ECO:0000256" key="8">
    <source>
        <dbReference type="ARBA" id="ARBA00023235"/>
    </source>
</evidence>
<evidence type="ECO:0000313" key="15">
    <source>
        <dbReference type="Proteomes" id="UP000184080"/>
    </source>
</evidence>
<evidence type="ECO:0000256" key="2">
    <source>
        <dbReference type="ARBA" id="ARBA00008263"/>
    </source>
</evidence>
<dbReference type="FunFam" id="3.30.1360.40:FF:000002">
    <property type="entry name" value="DNA gyrase subunit A"/>
    <property type="match status" value="1"/>
</dbReference>
<dbReference type="Proteomes" id="UP000184080">
    <property type="component" value="Unassembled WGS sequence"/>
</dbReference>
<evidence type="ECO:0000256" key="11">
    <source>
        <dbReference type="SAM" id="Coils"/>
    </source>
</evidence>
<keyword evidence="4 9" id="KW-0547">Nucleotide-binding</keyword>
<comment type="similarity">
    <text evidence="2 9">Belongs to the type II topoisomerase GyrA/ParC subunit family.</text>
</comment>
<dbReference type="PROSITE" id="PS52040">
    <property type="entry name" value="TOPO_IIA"/>
    <property type="match status" value="1"/>
</dbReference>
<evidence type="ECO:0000256" key="5">
    <source>
        <dbReference type="ARBA" id="ARBA00022840"/>
    </source>
</evidence>
<gene>
    <name evidence="9" type="primary">gyrA</name>
    <name evidence="14" type="ORF">SAMN05444401_2093</name>
</gene>
<protein>
    <recommendedName>
        <fullName evidence="9">DNA gyrase subunit A</fullName>
        <ecNumber evidence="9">5.6.2.2</ecNumber>
    </recommendedName>
</protein>
<reference evidence="14 15" key="1">
    <citation type="submission" date="2016-11" db="EMBL/GenBank/DDBJ databases">
        <authorList>
            <person name="Jaros S."/>
            <person name="Januszkiewicz K."/>
            <person name="Wedrychowicz H."/>
        </authorList>
    </citation>
    <scope>NUCLEOTIDE SEQUENCE [LARGE SCALE GENOMIC DNA]</scope>
    <source>
        <strain evidence="14 15">DSM 21864</strain>
    </source>
</reference>
<dbReference type="InterPro" id="IPR035516">
    <property type="entry name" value="Gyrase/topoIV_suA_C"/>
</dbReference>
<keyword evidence="11" id="KW-0175">Coiled coil</keyword>
<dbReference type="EC" id="5.6.2.2" evidence="9"/>
<dbReference type="InterPro" id="IPR006691">
    <property type="entry name" value="GyrA/parC_rep"/>
</dbReference>